<reference evidence="1" key="2">
    <citation type="submission" date="2022-09" db="EMBL/GenBank/DDBJ databases">
        <title>Biosynthetic gene clusters of Dactylosporangioum fulvum.</title>
        <authorList>
            <person name="Caradec T."/>
        </authorList>
    </citation>
    <scope>NUCLEOTIDE SEQUENCE</scope>
    <source>
        <strain evidence="1">NRRL B-16292</strain>
    </source>
</reference>
<dbReference type="RefSeq" id="WP_259862868.1">
    <property type="nucleotide sequence ID" value="NZ_BAAAST010000152.1"/>
</dbReference>
<sequence length="137" mass="13477">MGLARDAFRALTLAATAGLVVGGVAGVMNPPSTAPPSAGPSSAAGLAPVRVTSVDLLGADRLEVTLRFTNTGRTVERIDAAAVQVTADGVPLRGRTAGAVDLRPGATADRTVAFDAPPAGAGLTLTLPGGGTLPLRL</sequence>
<proteinExistence type="predicted"/>
<name>A0ABY5W5Q1_9ACTN</name>
<evidence type="ECO:0000313" key="2">
    <source>
        <dbReference type="Proteomes" id="UP001059617"/>
    </source>
</evidence>
<keyword evidence="2" id="KW-1185">Reference proteome</keyword>
<organism evidence="1 2">
    <name type="scientific">Dactylosporangium fulvum</name>
    <dbReference type="NCBI Taxonomy" id="53359"/>
    <lineage>
        <taxon>Bacteria</taxon>
        <taxon>Bacillati</taxon>
        <taxon>Actinomycetota</taxon>
        <taxon>Actinomycetes</taxon>
        <taxon>Micromonosporales</taxon>
        <taxon>Micromonosporaceae</taxon>
        <taxon>Dactylosporangium</taxon>
    </lineage>
</organism>
<reference evidence="1" key="1">
    <citation type="submission" date="2021-04" db="EMBL/GenBank/DDBJ databases">
        <authorList>
            <person name="Hartkoorn R.C."/>
            <person name="Beaudoing E."/>
            <person name="Hot D."/>
        </authorList>
    </citation>
    <scope>NUCLEOTIDE SEQUENCE</scope>
    <source>
        <strain evidence="1">NRRL B-16292</strain>
    </source>
</reference>
<protein>
    <recommendedName>
        <fullName evidence="3">DUF4352 domain-containing protein</fullName>
    </recommendedName>
</protein>
<evidence type="ECO:0000313" key="1">
    <source>
        <dbReference type="EMBL" id="UWP84882.1"/>
    </source>
</evidence>
<dbReference type="EMBL" id="CP073720">
    <property type="protein sequence ID" value="UWP84882.1"/>
    <property type="molecule type" value="Genomic_DNA"/>
</dbReference>
<evidence type="ECO:0008006" key="3">
    <source>
        <dbReference type="Google" id="ProtNLM"/>
    </source>
</evidence>
<gene>
    <name evidence="1" type="ORF">Dfulv_11895</name>
</gene>
<accession>A0ABY5W5Q1</accession>
<dbReference type="Proteomes" id="UP001059617">
    <property type="component" value="Chromosome"/>
</dbReference>